<evidence type="ECO:0000313" key="5">
    <source>
        <dbReference type="Proteomes" id="UP001634394"/>
    </source>
</evidence>
<feature type="domain" description="MD-2-related lipid-recognition" evidence="3">
    <location>
        <begin position="22"/>
        <end position="178"/>
    </location>
</feature>
<dbReference type="Proteomes" id="UP001634394">
    <property type="component" value="Unassembled WGS sequence"/>
</dbReference>
<organism evidence="4 5">
    <name type="scientific">Sinanodonta woodiana</name>
    <name type="common">Chinese pond mussel</name>
    <name type="synonym">Anodonta woodiana</name>
    <dbReference type="NCBI Taxonomy" id="1069815"/>
    <lineage>
        <taxon>Eukaryota</taxon>
        <taxon>Metazoa</taxon>
        <taxon>Spiralia</taxon>
        <taxon>Lophotrochozoa</taxon>
        <taxon>Mollusca</taxon>
        <taxon>Bivalvia</taxon>
        <taxon>Autobranchia</taxon>
        <taxon>Heteroconchia</taxon>
        <taxon>Palaeoheterodonta</taxon>
        <taxon>Unionida</taxon>
        <taxon>Unionoidea</taxon>
        <taxon>Unionidae</taxon>
        <taxon>Unioninae</taxon>
        <taxon>Sinanodonta</taxon>
    </lineage>
</organism>
<feature type="signal peptide" evidence="2">
    <location>
        <begin position="1"/>
        <end position="19"/>
    </location>
</feature>
<evidence type="ECO:0000256" key="1">
    <source>
        <dbReference type="ARBA" id="ARBA00022729"/>
    </source>
</evidence>
<comment type="caution">
    <text evidence="4">The sequence shown here is derived from an EMBL/GenBank/DDBJ whole genome shotgun (WGS) entry which is preliminary data.</text>
</comment>
<keyword evidence="1 2" id="KW-0732">Signal</keyword>
<dbReference type="AlphaFoldDB" id="A0ABD3XD88"/>
<dbReference type="SUPFAM" id="SSF63707">
    <property type="entry name" value="Ganglioside M2 (gm2) activator"/>
    <property type="match status" value="1"/>
</dbReference>
<dbReference type="PANTHER" id="PTHR17357:SF0">
    <property type="entry name" value="GANGLIOSIDE GM2 ACTIVATOR"/>
    <property type="match status" value="1"/>
</dbReference>
<dbReference type="InterPro" id="IPR036846">
    <property type="entry name" value="GM2-AP_sf"/>
</dbReference>
<dbReference type="Pfam" id="PF02221">
    <property type="entry name" value="E1_DerP2_DerF2"/>
    <property type="match status" value="1"/>
</dbReference>
<sequence>MRRMLVISVSLALVAVSEGFSYTTCDHVKNPIVSINSTTIHPTTLRMGENLTLAFEATVHRSITSKLRVDLTIKKKHWFGNMWIPCLFKLGSCSYKVCDLLSSMYATKGVQCPLLLDNSNVNCTCPFQPGSYKVEKETFQLPTVPAGFGLAVRGNYTVEAKLVDTTTKKVVGCYAMTVSIKA</sequence>
<dbReference type="EMBL" id="JBJQND010000003">
    <property type="protein sequence ID" value="KAL3882953.1"/>
    <property type="molecule type" value="Genomic_DNA"/>
</dbReference>
<reference evidence="4 5" key="1">
    <citation type="submission" date="2024-11" db="EMBL/GenBank/DDBJ databases">
        <title>Chromosome-level genome assembly of the freshwater bivalve Anodonta woodiana.</title>
        <authorList>
            <person name="Chen X."/>
        </authorList>
    </citation>
    <scope>NUCLEOTIDE SEQUENCE [LARGE SCALE GENOMIC DNA]</scope>
    <source>
        <strain evidence="4">MN2024</strain>
        <tissue evidence="4">Gills</tissue>
    </source>
</reference>
<keyword evidence="5" id="KW-1185">Reference proteome</keyword>
<proteinExistence type="predicted"/>
<gene>
    <name evidence="4" type="ORF">ACJMK2_029254</name>
</gene>
<evidence type="ECO:0000256" key="2">
    <source>
        <dbReference type="SAM" id="SignalP"/>
    </source>
</evidence>
<feature type="chain" id="PRO_5044760601" description="MD-2-related lipid-recognition domain-containing protein" evidence="2">
    <location>
        <begin position="20"/>
        <end position="182"/>
    </location>
</feature>
<dbReference type="SMART" id="SM00737">
    <property type="entry name" value="ML"/>
    <property type="match status" value="1"/>
</dbReference>
<dbReference type="InterPro" id="IPR028996">
    <property type="entry name" value="GM2-AP"/>
</dbReference>
<dbReference type="Gene3D" id="2.70.220.10">
    <property type="entry name" value="Ganglioside GM2 activator"/>
    <property type="match status" value="1"/>
</dbReference>
<accession>A0ABD3XD88</accession>
<protein>
    <recommendedName>
        <fullName evidence="3">MD-2-related lipid-recognition domain-containing protein</fullName>
    </recommendedName>
</protein>
<evidence type="ECO:0000313" key="4">
    <source>
        <dbReference type="EMBL" id="KAL3882953.1"/>
    </source>
</evidence>
<dbReference type="PANTHER" id="PTHR17357">
    <property type="entry name" value="GM2 GANGLIOSIDE ACTIVATOR PROTEIN"/>
    <property type="match status" value="1"/>
</dbReference>
<dbReference type="InterPro" id="IPR003172">
    <property type="entry name" value="ML_dom"/>
</dbReference>
<evidence type="ECO:0000259" key="3">
    <source>
        <dbReference type="SMART" id="SM00737"/>
    </source>
</evidence>
<name>A0ABD3XD88_SINWO</name>